<proteinExistence type="predicted"/>
<dbReference type="AlphaFoldDB" id="Q8KGW2"/>
<accession>Q8KGW2</accession>
<name>Q8KGW2_RHILI</name>
<organism evidence="1">
    <name type="scientific">Rhizobium loti</name>
    <name type="common">Mesorhizobium loti</name>
    <dbReference type="NCBI Taxonomy" id="381"/>
    <lineage>
        <taxon>Bacteria</taxon>
        <taxon>Pseudomonadati</taxon>
        <taxon>Pseudomonadota</taxon>
        <taxon>Alphaproteobacteria</taxon>
        <taxon>Hyphomicrobiales</taxon>
        <taxon>Phyllobacteriaceae</taxon>
        <taxon>Mesorhizobium</taxon>
    </lineage>
</organism>
<protein>
    <submittedName>
        <fullName evidence="1">HYPOTHETICAL CONSERVED PROTEIN</fullName>
    </submittedName>
</protein>
<reference evidence="1" key="1">
    <citation type="journal article" date="2002" name="J. Bacteriol.">
        <title>Comparative sequence analysis of the symbiosis island of Mesorhizobium loti strain R7A.</title>
        <authorList>
            <person name="Sullivan J.T."/>
            <person name="Trzebiatowski J.R."/>
            <person name="Cruickshank R.W."/>
            <person name="Gouzy J."/>
            <person name="Brown S.D."/>
            <person name="Elliot R.M."/>
            <person name="Fleetwood D.J."/>
            <person name="McCallum N.G."/>
            <person name="Rossbach U."/>
            <person name="Stuart G.S."/>
            <person name="Weaver J.E."/>
            <person name="Webby R.J."/>
            <person name="de Bruijn F.J."/>
            <person name="Ronson C.W."/>
        </authorList>
    </citation>
    <scope>NUCLEOTIDE SEQUENCE</scope>
    <source>
        <strain evidence="1">R7A</strain>
    </source>
</reference>
<dbReference type="InterPro" id="IPR019726">
    <property type="entry name" value="DUF2604"/>
</dbReference>
<evidence type="ECO:0000313" key="1">
    <source>
        <dbReference type="EMBL" id="CAD31507.1"/>
    </source>
</evidence>
<dbReference type="Pfam" id="PF10790">
    <property type="entry name" value="DUF2604"/>
    <property type="match status" value="1"/>
</dbReference>
<dbReference type="EMBL" id="AL672112">
    <property type="protein sequence ID" value="CAD31507.1"/>
    <property type="molecule type" value="Genomic_DNA"/>
</dbReference>
<sequence>MYRQYFRIALIDYSCEAQFQPVYLPLKSRIKEGSTDSVAYPLSFAYSRPVAPSGRLKIAGLTSGWAQAPGAGWQATGVGQMSKDSGKGDHGGGPGKIEITVVVNGQPTQVEANPNQPLHVVRAKALENTQNVAQPAENWEFKDEAGNLLDVDKKVGDFGFANIVTLFLSLKAGVAGA</sequence>
<gene>
    <name evidence="1" type="primary">msi102</name>
</gene>